<dbReference type="GO" id="GO:0005829">
    <property type="term" value="C:cytosol"/>
    <property type="evidence" value="ECO:0007669"/>
    <property type="project" value="GOC"/>
</dbReference>
<dbReference type="EMBL" id="CAJHNH020000091">
    <property type="protein sequence ID" value="CAG5115223.1"/>
    <property type="molecule type" value="Genomic_DNA"/>
</dbReference>
<organism evidence="2 3">
    <name type="scientific">Candidula unifasciata</name>
    <dbReference type="NCBI Taxonomy" id="100452"/>
    <lineage>
        <taxon>Eukaryota</taxon>
        <taxon>Metazoa</taxon>
        <taxon>Spiralia</taxon>
        <taxon>Lophotrochozoa</taxon>
        <taxon>Mollusca</taxon>
        <taxon>Gastropoda</taxon>
        <taxon>Heterobranchia</taxon>
        <taxon>Euthyneura</taxon>
        <taxon>Panpulmonata</taxon>
        <taxon>Eupulmonata</taxon>
        <taxon>Stylommatophora</taxon>
        <taxon>Helicina</taxon>
        <taxon>Helicoidea</taxon>
        <taxon>Geomitridae</taxon>
        <taxon>Candidula</taxon>
    </lineage>
</organism>
<feature type="compositionally biased region" description="Basic and acidic residues" evidence="1">
    <location>
        <begin position="183"/>
        <end position="192"/>
    </location>
</feature>
<evidence type="ECO:0000256" key="1">
    <source>
        <dbReference type="SAM" id="MobiDB-lite"/>
    </source>
</evidence>
<dbReference type="AlphaFoldDB" id="A0A8S3YDC7"/>
<dbReference type="GO" id="GO:1900025">
    <property type="term" value="P:negative regulation of substrate adhesion-dependent cell spreading"/>
    <property type="evidence" value="ECO:0007669"/>
    <property type="project" value="InterPro"/>
</dbReference>
<dbReference type="GO" id="GO:0048203">
    <property type="term" value="P:vesicle targeting, trans-Golgi to endosome"/>
    <property type="evidence" value="ECO:0007669"/>
    <property type="project" value="InterPro"/>
</dbReference>
<evidence type="ECO:0000313" key="3">
    <source>
        <dbReference type="Proteomes" id="UP000678393"/>
    </source>
</evidence>
<dbReference type="GO" id="GO:0034315">
    <property type="term" value="P:regulation of Arp2/3 complex-mediated actin nucleation"/>
    <property type="evidence" value="ECO:0007669"/>
    <property type="project" value="InterPro"/>
</dbReference>
<dbReference type="OrthoDB" id="10069720at2759"/>
<feature type="compositionally biased region" description="Polar residues" evidence="1">
    <location>
        <begin position="152"/>
        <end position="168"/>
    </location>
</feature>
<dbReference type="PANTHER" id="PTHR34529">
    <property type="entry name" value="AP-1 COMPLEX-ASSOCIATED REGULATORY PROTEIN"/>
    <property type="match status" value="1"/>
</dbReference>
<feature type="compositionally biased region" description="Polar residues" evidence="1">
    <location>
        <begin position="206"/>
        <end position="215"/>
    </location>
</feature>
<dbReference type="PANTHER" id="PTHR34529:SF1">
    <property type="entry name" value="AP-1 COMPLEX-ASSOCIATED REGULATORY PROTEIN"/>
    <property type="match status" value="1"/>
</dbReference>
<protein>
    <submittedName>
        <fullName evidence="2">Uncharacterized protein</fullName>
    </submittedName>
</protein>
<keyword evidence="3" id="KW-1185">Reference proteome</keyword>
<comment type="caution">
    <text evidence="2">The sequence shown here is derived from an EMBL/GenBank/DDBJ whole genome shotgun (WGS) entry which is preliminary data.</text>
</comment>
<dbReference type="GO" id="GO:0035650">
    <property type="term" value="F:AP-1 adaptor complex binding"/>
    <property type="evidence" value="ECO:0007669"/>
    <property type="project" value="InterPro"/>
</dbReference>
<dbReference type="GO" id="GO:2000146">
    <property type="term" value="P:negative regulation of cell motility"/>
    <property type="evidence" value="ECO:0007669"/>
    <property type="project" value="InterPro"/>
</dbReference>
<dbReference type="InterPro" id="IPR031483">
    <property type="entry name" value="AP1AR"/>
</dbReference>
<proteinExistence type="predicted"/>
<accession>A0A8S3YDC7</accession>
<sequence length="247" mass="28156">MGNCCRRCCCVLDRRKYLQSKYTAEQEFSIEFQTLMDEEPQRNEMTRKFVTLNMEFIFWIELHLLNTDNFDCICSQDLFYLLLAEQEHEDHRFAARHESVPVAHFNKERNATASAAINKACTDDEDWEVAGGDDDFEIFLASVQARSLAAQSQVKNGDAQSSSSSNAVTKEKSFTEGSSIDLSWDHETEVSPKRKVCQRVSEDSWSKPSTASPMHSSDLEWDPDFVSAEDNERMQLLNAATGHISSR</sequence>
<gene>
    <name evidence="2" type="ORF">CUNI_LOCUS781</name>
</gene>
<evidence type="ECO:0000313" key="2">
    <source>
        <dbReference type="EMBL" id="CAG5115223.1"/>
    </source>
</evidence>
<name>A0A8S3YDC7_9EUPU</name>
<dbReference type="Proteomes" id="UP000678393">
    <property type="component" value="Unassembled WGS sequence"/>
</dbReference>
<reference evidence="2" key="1">
    <citation type="submission" date="2021-04" db="EMBL/GenBank/DDBJ databases">
        <authorList>
            <consortium name="Molecular Ecology Group"/>
        </authorList>
    </citation>
    <scope>NUCLEOTIDE SEQUENCE</scope>
</reference>
<feature type="region of interest" description="Disordered" evidence="1">
    <location>
        <begin position="152"/>
        <end position="224"/>
    </location>
</feature>